<dbReference type="SUPFAM" id="SSF55729">
    <property type="entry name" value="Acyl-CoA N-acyltransferases (Nat)"/>
    <property type="match status" value="1"/>
</dbReference>
<sequence>MQMITIKEVTTIDEIQIIKKLAHEIFHEIYTPIVNPDYVDYFIQKYQTADTIQTQIKKEHFRYFLLQFNDQNTGYLGVQLVKEKLILSKLYVLQSFRGLKIGKLALEYVYQLASAHRIPTIELMVNQQNKNSLAIYLKNGFQIIDSIVTFSPNGDSSEEYKMQKSI</sequence>
<dbReference type="Proteomes" id="UP001143543">
    <property type="component" value="Unassembled WGS sequence"/>
</dbReference>
<proteinExistence type="predicted"/>
<dbReference type="PROSITE" id="PS51186">
    <property type="entry name" value="GNAT"/>
    <property type="match status" value="1"/>
</dbReference>
<dbReference type="EMBL" id="BRVO01000002">
    <property type="protein sequence ID" value="GLB49441.1"/>
    <property type="molecule type" value="Genomic_DNA"/>
</dbReference>
<evidence type="ECO:0000313" key="3">
    <source>
        <dbReference type="Proteomes" id="UP001143543"/>
    </source>
</evidence>
<reference evidence="2" key="1">
    <citation type="submission" date="2022-07" db="EMBL/GenBank/DDBJ databases">
        <title>Taxonomy of Novel Oxalotrophic and Methylotrophic Bacteria.</title>
        <authorList>
            <person name="Sahin N."/>
            <person name="Tani A."/>
        </authorList>
    </citation>
    <scope>NUCLEOTIDE SEQUENCE</scope>
    <source>
        <strain evidence="2">Y10</strain>
    </source>
</reference>
<dbReference type="InterPro" id="IPR016181">
    <property type="entry name" value="Acyl_CoA_acyltransferase"/>
</dbReference>
<dbReference type="CDD" id="cd04301">
    <property type="entry name" value="NAT_SF"/>
    <property type="match status" value="1"/>
</dbReference>
<dbReference type="Gene3D" id="3.40.630.30">
    <property type="match status" value="1"/>
</dbReference>
<gene>
    <name evidence="2" type="ORF">Y10_18090</name>
</gene>
<organism evidence="2 3">
    <name type="scientific">Neptunitalea lumnitzerae</name>
    <dbReference type="NCBI Taxonomy" id="2965509"/>
    <lineage>
        <taxon>Bacteria</taxon>
        <taxon>Pseudomonadati</taxon>
        <taxon>Bacteroidota</taxon>
        <taxon>Flavobacteriia</taxon>
        <taxon>Flavobacteriales</taxon>
        <taxon>Flavobacteriaceae</taxon>
        <taxon>Neptunitalea</taxon>
    </lineage>
</organism>
<keyword evidence="3" id="KW-1185">Reference proteome</keyword>
<protein>
    <recommendedName>
        <fullName evidence="1">N-acetyltransferase domain-containing protein</fullName>
    </recommendedName>
</protein>
<dbReference type="Pfam" id="PF13673">
    <property type="entry name" value="Acetyltransf_10"/>
    <property type="match status" value="1"/>
</dbReference>
<comment type="caution">
    <text evidence="2">The sequence shown here is derived from an EMBL/GenBank/DDBJ whole genome shotgun (WGS) entry which is preliminary data.</text>
</comment>
<feature type="domain" description="N-acetyltransferase" evidence="1">
    <location>
        <begin position="4"/>
        <end position="166"/>
    </location>
</feature>
<evidence type="ECO:0000313" key="2">
    <source>
        <dbReference type="EMBL" id="GLB49441.1"/>
    </source>
</evidence>
<dbReference type="InterPro" id="IPR000182">
    <property type="entry name" value="GNAT_dom"/>
</dbReference>
<accession>A0ABQ5MJ47</accession>
<evidence type="ECO:0000259" key="1">
    <source>
        <dbReference type="PROSITE" id="PS51186"/>
    </source>
</evidence>
<name>A0ABQ5MJ47_9FLAO</name>